<feature type="domain" description="DUF6286" evidence="2">
    <location>
        <begin position="67"/>
        <end position="174"/>
    </location>
</feature>
<protein>
    <recommendedName>
        <fullName evidence="2">DUF6286 domain-containing protein</fullName>
    </recommendedName>
</protein>
<name>A0A2A9EJ30_9MICO</name>
<accession>A0A2A9EJ30</accession>
<feature type="transmembrane region" description="Helical" evidence="1">
    <location>
        <begin position="60"/>
        <end position="77"/>
    </location>
</feature>
<reference evidence="3 4" key="1">
    <citation type="submission" date="2017-10" db="EMBL/GenBank/DDBJ databases">
        <title>Sequencing the genomes of 1000 actinobacteria strains.</title>
        <authorList>
            <person name="Klenk H.-P."/>
        </authorList>
    </citation>
    <scope>NUCLEOTIDE SEQUENCE [LARGE SCALE GENOMIC DNA]</scope>
    <source>
        <strain evidence="3 4">DSM 21838</strain>
    </source>
</reference>
<dbReference type="EMBL" id="PDJI01000004">
    <property type="protein sequence ID" value="PFG38944.1"/>
    <property type="molecule type" value="Genomic_DNA"/>
</dbReference>
<dbReference type="Proteomes" id="UP000222106">
    <property type="component" value="Unassembled WGS sequence"/>
</dbReference>
<evidence type="ECO:0000259" key="2">
    <source>
        <dbReference type="Pfam" id="PF19803"/>
    </source>
</evidence>
<evidence type="ECO:0000313" key="3">
    <source>
        <dbReference type="EMBL" id="PFG38944.1"/>
    </source>
</evidence>
<dbReference type="InterPro" id="IPR046253">
    <property type="entry name" value="DUF6286"/>
</dbReference>
<evidence type="ECO:0000313" key="4">
    <source>
        <dbReference type="Proteomes" id="UP000222106"/>
    </source>
</evidence>
<dbReference type="OrthoDB" id="5193048at2"/>
<dbReference type="Pfam" id="PF19803">
    <property type="entry name" value="DUF6286"/>
    <property type="match status" value="1"/>
</dbReference>
<keyword evidence="1" id="KW-1133">Transmembrane helix</keyword>
<keyword evidence="4" id="KW-1185">Reference proteome</keyword>
<proteinExistence type="predicted"/>
<comment type="caution">
    <text evidence="3">The sequence shown here is derived from an EMBL/GenBank/DDBJ whole genome shotgun (WGS) entry which is preliminary data.</text>
</comment>
<keyword evidence="1" id="KW-0472">Membrane</keyword>
<dbReference type="AlphaFoldDB" id="A0A2A9EJ30"/>
<organism evidence="3 4">
    <name type="scientific">Georgenia soli</name>
    <dbReference type="NCBI Taxonomy" id="638953"/>
    <lineage>
        <taxon>Bacteria</taxon>
        <taxon>Bacillati</taxon>
        <taxon>Actinomycetota</taxon>
        <taxon>Actinomycetes</taxon>
        <taxon>Micrococcales</taxon>
        <taxon>Bogoriellaceae</taxon>
        <taxon>Georgenia</taxon>
    </lineage>
</organism>
<keyword evidence="1" id="KW-0812">Transmembrane</keyword>
<gene>
    <name evidence="3" type="ORF">ATJ97_1436</name>
</gene>
<dbReference type="RefSeq" id="WP_098483125.1">
    <property type="nucleotide sequence ID" value="NZ_PDJI01000004.1"/>
</dbReference>
<evidence type="ECO:0000256" key="1">
    <source>
        <dbReference type="SAM" id="Phobius"/>
    </source>
</evidence>
<sequence length="179" mass="19373">MSLLVRIVSVLLALVLFLGGLLAAAEIGLAQLRQPALLVPHRQWAAWLRVQVWESPTTRAVLAAMVLLGLLLVLVALRRGRPRTLALPPREGQTPAGVETHASRRSVERILAASTNRVSGVEGAAVAITRRRARVRASTPTRSEPELPTEVTETVTRELGELGLDRLRPAVSVTGKGRR</sequence>